<evidence type="ECO:0000256" key="1">
    <source>
        <dbReference type="SAM" id="MobiDB-lite"/>
    </source>
</evidence>
<feature type="compositionally biased region" description="Basic and acidic residues" evidence="1">
    <location>
        <begin position="1"/>
        <end position="30"/>
    </location>
</feature>
<dbReference type="EMBL" id="JARAKH010000017">
    <property type="protein sequence ID" value="KAK8395755.1"/>
    <property type="molecule type" value="Genomic_DNA"/>
</dbReference>
<dbReference type="AlphaFoldDB" id="A0AAW0U6U8"/>
<organism evidence="2 3">
    <name type="scientific">Scylla paramamosain</name>
    <name type="common">Mud crab</name>
    <dbReference type="NCBI Taxonomy" id="85552"/>
    <lineage>
        <taxon>Eukaryota</taxon>
        <taxon>Metazoa</taxon>
        <taxon>Ecdysozoa</taxon>
        <taxon>Arthropoda</taxon>
        <taxon>Crustacea</taxon>
        <taxon>Multicrustacea</taxon>
        <taxon>Malacostraca</taxon>
        <taxon>Eumalacostraca</taxon>
        <taxon>Eucarida</taxon>
        <taxon>Decapoda</taxon>
        <taxon>Pleocyemata</taxon>
        <taxon>Brachyura</taxon>
        <taxon>Eubrachyura</taxon>
        <taxon>Portunoidea</taxon>
        <taxon>Portunidae</taxon>
        <taxon>Portuninae</taxon>
        <taxon>Scylla</taxon>
    </lineage>
</organism>
<name>A0AAW0U6U8_SCYPA</name>
<evidence type="ECO:0000313" key="2">
    <source>
        <dbReference type="EMBL" id="KAK8395755.1"/>
    </source>
</evidence>
<comment type="caution">
    <text evidence="2">The sequence shown here is derived from an EMBL/GenBank/DDBJ whole genome shotgun (WGS) entry which is preliminary data.</text>
</comment>
<sequence length="107" mass="12379">MNERSRETVELEKGEEGKEKRERGGSWWRKEQRHRASVCCRTPPCRYHHHHHHLQKSRNALTQGVLHHGGSLPRLRLRLLLLPNLHGATTTVSPSATHVFLGTDRQT</sequence>
<evidence type="ECO:0000313" key="3">
    <source>
        <dbReference type="Proteomes" id="UP001487740"/>
    </source>
</evidence>
<feature type="region of interest" description="Disordered" evidence="1">
    <location>
        <begin position="1"/>
        <end position="31"/>
    </location>
</feature>
<dbReference type="Proteomes" id="UP001487740">
    <property type="component" value="Unassembled WGS sequence"/>
</dbReference>
<protein>
    <submittedName>
        <fullName evidence="2">Uncharacterized protein</fullName>
    </submittedName>
</protein>
<keyword evidence="3" id="KW-1185">Reference proteome</keyword>
<proteinExistence type="predicted"/>
<reference evidence="2 3" key="1">
    <citation type="submission" date="2023-03" db="EMBL/GenBank/DDBJ databases">
        <title>High-quality genome of Scylla paramamosain provides insights in environmental adaptation.</title>
        <authorList>
            <person name="Zhang L."/>
        </authorList>
    </citation>
    <scope>NUCLEOTIDE SEQUENCE [LARGE SCALE GENOMIC DNA]</scope>
    <source>
        <strain evidence="2">LZ_2023a</strain>
        <tissue evidence="2">Muscle</tissue>
    </source>
</reference>
<accession>A0AAW0U6U8</accession>
<gene>
    <name evidence="2" type="ORF">O3P69_005688</name>
</gene>